<protein>
    <recommendedName>
        <fullName evidence="3">LOB domain-containing protein</fullName>
    </recommendedName>
</protein>
<evidence type="ECO:0000256" key="2">
    <source>
        <dbReference type="SAM" id="MobiDB-lite"/>
    </source>
</evidence>
<proteinExistence type="inferred from homology"/>
<organism evidence="4 5">
    <name type="scientific">Tetracentron sinense</name>
    <name type="common">Spur-leaf</name>
    <dbReference type="NCBI Taxonomy" id="13715"/>
    <lineage>
        <taxon>Eukaryota</taxon>
        <taxon>Viridiplantae</taxon>
        <taxon>Streptophyta</taxon>
        <taxon>Embryophyta</taxon>
        <taxon>Tracheophyta</taxon>
        <taxon>Spermatophyta</taxon>
        <taxon>Magnoliopsida</taxon>
        <taxon>Trochodendrales</taxon>
        <taxon>Trochodendraceae</taxon>
        <taxon>Tetracentron</taxon>
    </lineage>
</organism>
<feature type="compositionally biased region" description="Low complexity" evidence="2">
    <location>
        <begin position="230"/>
        <end position="249"/>
    </location>
</feature>
<reference evidence="4 5" key="1">
    <citation type="submission" date="2020-04" db="EMBL/GenBank/DDBJ databases">
        <title>Plant Genome Project.</title>
        <authorList>
            <person name="Zhang R.-G."/>
        </authorList>
    </citation>
    <scope>NUCLEOTIDE SEQUENCE [LARGE SCALE GENOMIC DNA]</scope>
    <source>
        <strain evidence="4">YNK0</strain>
        <tissue evidence="4">Leaf</tissue>
    </source>
</reference>
<dbReference type="Proteomes" id="UP000655225">
    <property type="component" value="Unassembled WGS sequence"/>
</dbReference>
<feature type="domain" description="LOB" evidence="3">
    <location>
        <begin position="8"/>
        <end position="110"/>
    </location>
</feature>
<dbReference type="InterPro" id="IPR004883">
    <property type="entry name" value="LOB"/>
</dbReference>
<feature type="compositionally biased region" description="Basic residues" evidence="2">
    <location>
        <begin position="254"/>
        <end position="264"/>
    </location>
</feature>
<evidence type="ECO:0000259" key="3">
    <source>
        <dbReference type="PROSITE" id="PS50891"/>
    </source>
</evidence>
<dbReference type="AlphaFoldDB" id="A0A835CZ31"/>
<comment type="caution">
    <text evidence="4">The sequence shown here is derived from an EMBL/GenBank/DDBJ whole genome shotgun (WGS) entry which is preliminary data.</text>
</comment>
<feature type="region of interest" description="Disordered" evidence="2">
    <location>
        <begin position="191"/>
        <end position="264"/>
    </location>
</feature>
<feature type="compositionally biased region" description="Polar residues" evidence="2">
    <location>
        <begin position="215"/>
        <end position="227"/>
    </location>
</feature>
<evidence type="ECO:0000313" key="5">
    <source>
        <dbReference type="Proteomes" id="UP000655225"/>
    </source>
</evidence>
<dbReference type="EMBL" id="JABCRI010000024">
    <property type="protein sequence ID" value="KAF8377502.1"/>
    <property type="molecule type" value="Genomic_DNA"/>
</dbReference>
<dbReference type="PANTHER" id="PTHR31301">
    <property type="entry name" value="LOB DOMAIN-CONTAINING PROTEIN 4-RELATED"/>
    <property type="match status" value="1"/>
</dbReference>
<dbReference type="PROSITE" id="PS50891">
    <property type="entry name" value="LOB"/>
    <property type="match status" value="1"/>
</dbReference>
<keyword evidence="5" id="KW-1185">Reference proteome</keyword>
<feature type="compositionally biased region" description="Low complexity" evidence="2">
    <location>
        <begin position="201"/>
        <end position="213"/>
    </location>
</feature>
<feature type="region of interest" description="Disordered" evidence="2">
    <location>
        <begin position="107"/>
        <end position="128"/>
    </location>
</feature>
<evidence type="ECO:0000256" key="1">
    <source>
        <dbReference type="ARBA" id="ARBA00005474"/>
    </source>
</evidence>
<accession>A0A835CZ31</accession>
<name>A0A835CZ31_TETSI</name>
<comment type="similarity">
    <text evidence="1">Belongs to the LOB domain-containing protein family.</text>
</comment>
<evidence type="ECO:0000313" key="4">
    <source>
        <dbReference type="EMBL" id="KAF8377502.1"/>
    </source>
</evidence>
<dbReference type="Pfam" id="PF03195">
    <property type="entry name" value="LOB"/>
    <property type="match status" value="1"/>
</dbReference>
<sequence length="264" mass="30032">MASSSNPNPCAACRHLNRNCTEVCEFAPYFPPNYLAKFIIVDKVFGASNVSMILKGLNRPEIRQHFVNSLISDAEIKIQNPIYRCEGPSPMLPLSQQPHLQQQLIREPQPQPQPRPQATPQQKQMLDEAQQMAAYVAGREQQDKMKRLYKEQLEQEYIKQTERMRRQNRGFDAGGASTRRLNEMRAALPSSFLGLGQPDNPIQVQQPQSQLPQESGGSNVLPSTTLAPGQVQRQQQQRSQLPQQLHQQSESGGRPKRKGKWWEQ</sequence>
<gene>
    <name evidence="4" type="ORF">HHK36_030883</name>
</gene>
<dbReference type="PANTHER" id="PTHR31301:SF68">
    <property type="entry name" value="LOB DOMAIN-CONTAINING PROTEIN 32-RELATED"/>
    <property type="match status" value="1"/>
</dbReference>